<proteinExistence type="predicted"/>
<dbReference type="HOGENOM" id="CLU_029016_3_1_11"/>
<reference evidence="6 7" key="1">
    <citation type="journal article" date="2009" name="Stand. Genomic Sci.">
        <title>Complete genome sequence of Stackebrandtia nassauensis type strain (LLR-40K-21).</title>
        <authorList>
            <person name="Munk C."/>
            <person name="Lapidus A."/>
            <person name="Copeland A."/>
            <person name="Jando M."/>
            <person name="Mayilraj S."/>
            <person name="Glavina Del Rio T."/>
            <person name="Nolan M."/>
            <person name="Chen F."/>
            <person name="Lucas S."/>
            <person name="Tice H."/>
            <person name="Cheng J.F."/>
            <person name="Han C."/>
            <person name="Detter J.C."/>
            <person name="Bruce D."/>
            <person name="Goodwin L."/>
            <person name="Chain P."/>
            <person name="Pitluck S."/>
            <person name="Goker M."/>
            <person name="Ovchinikova G."/>
            <person name="Pati A."/>
            <person name="Ivanova N."/>
            <person name="Mavromatis K."/>
            <person name="Chen A."/>
            <person name="Palaniappan K."/>
            <person name="Land M."/>
            <person name="Hauser L."/>
            <person name="Chang Y.J."/>
            <person name="Jeffries C.D."/>
            <person name="Bristow J."/>
            <person name="Eisen J.A."/>
            <person name="Markowitz V."/>
            <person name="Hugenholtz P."/>
            <person name="Kyrpides N.C."/>
            <person name="Klenk H.P."/>
        </authorList>
    </citation>
    <scope>NUCLEOTIDE SEQUENCE [LARGE SCALE GENOMIC DNA]</scope>
    <source>
        <strain evidence="7">DSM 44728 / CIP 108903 / NRRL B-16338 / NBRC 102104 / LLR-40K-21</strain>
    </source>
</reference>
<evidence type="ECO:0000313" key="7">
    <source>
        <dbReference type="Proteomes" id="UP000000844"/>
    </source>
</evidence>
<dbReference type="InterPro" id="IPR052032">
    <property type="entry name" value="ATP-dep_AA_Ligase"/>
</dbReference>
<dbReference type="Gene3D" id="3.30.470.20">
    <property type="entry name" value="ATP-grasp fold, B domain"/>
    <property type="match status" value="1"/>
</dbReference>
<dbReference type="Proteomes" id="UP000000844">
    <property type="component" value="Chromosome"/>
</dbReference>
<evidence type="ECO:0000256" key="2">
    <source>
        <dbReference type="ARBA" id="ARBA00022741"/>
    </source>
</evidence>
<dbReference type="EMBL" id="CP001778">
    <property type="protein sequence ID" value="ADD41829.1"/>
    <property type="molecule type" value="Genomic_DNA"/>
</dbReference>
<dbReference type="SUPFAM" id="SSF56059">
    <property type="entry name" value="Glutathione synthetase ATP-binding domain-like"/>
    <property type="match status" value="1"/>
</dbReference>
<feature type="domain" description="ATP-grasp" evidence="5">
    <location>
        <begin position="107"/>
        <end position="306"/>
    </location>
</feature>
<dbReference type="AlphaFoldDB" id="D3Q1W2"/>
<dbReference type="STRING" id="446470.Snas_2135"/>
<dbReference type="InterPro" id="IPR011761">
    <property type="entry name" value="ATP-grasp"/>
</dbReference>
<accession>D3Q1W2</accession>
<keyword evidence="1" id="KW-0436">Ligase</keyword>
<keyword evidence="7" id="KW-1185">Reference proteome</keyword>
<dbReference type="eggNOG" id="COG0151">
    <property type="taxonomic scope" value="Bacteria"/>
</dbReference>
<organism evidence="6 7">
    <name type="scientific">Stackebrandtia nassauensis (strain DSM 44728 / CIP 108903 / NRRL B-16338 / NBRC 102104 / LLR-40K-21)</name>
    <dbReference type="NCBI Taxonomy" id="446470"/>
    <lineage>
        <taxon>Bacteria</taxon>
        <taxon>Bacillati</taxon>
        <taxon>Actinomycetota</taxon>
        <taxon>Actinomycetes</taxon>
        <taxon>Glycomycetales</taxon>
        <taxon>Glycomycetaceae</taxon>
        <taxon>Stackebrandtia</taxon>
    </lineage>
</organism>
<dbReference type="SMART" id="SM01209">
    <property type="entry name" value="GARS_A"/>
    <property type="match status" value="1"/>
</dbReference>
<dbReference type="GO" id="GO:0005524">
    <property type="term" value="F:ATP binding"/>
    <property type="evidence" value="ECO:0007669"/>
    <property type="project" value="UniProtKB-UniRule"/>
</dbReference>
<keyword evidence="2 4" id="KW-0547">Nucleotide-binding</keyword>
<evidence type="ECO:0000256" key="3">
    <source>
        <dbReference type="ARBA" id="ARBA00022840"/>
    </source>
</evidence>
<evidence type="ECO:0000256" key="1">
    <source>
        <dbReference type="ARBA" id="ARBA00022598"/>
    </source>
</evidence>
<name>D3Q1W2_STANL</name>
<evidence type="ECO:0000256" key="4">
    <source>
        <dbReference type="PROSITE-ProRule" id="PRU00409"/>
    </source>
</evidence>
<sequence length="412" mass="44818">MRVALVNLTSNGRHLANALAERGVSTVHVYQPELRHFCDSGLFAAEDEIPHESFTDTTQTLKRLRVHAVLAGGELGVTLSEELAAALALPHNELSRTRARRDKFAMARTLRRHGIPVARTERISGLGELGPALRRIGRWPIVVKPVGSAASDGVTVCRSESRLREAVAGLLNTRNLMDQQNTSVLLQEYLDGPQYSIDSVSRNGRHLPCAVTVHRFEDVDGFPLWRGRRSLTRLDAAEHGIVDYTLRCLDALGITDSASNAEVRLTANGPRLVEVNARLGGPALPTDLFFRAFGYSPATLLADSILDNESFTGRLGRPYAPKRCMATVALVPPADGIVRAMPGLDAIRDLPTFHSLAKLPAVGSVIENRLLNLANGGVACFIDEDPDAVAVDVEQLHRIEAESRLFVMDTAP</sequence>
<dbReference type="Pfam" id="PF13535">
    <property type="entry name" value="ATP-grasp_4"/>
    <property type="match status" value="1"/>
</dbReference>
<dbReference type="PANTHER" id="PTHR43585">
    <property type="entry name" value="FUMIPYRROLE BIOSYNTHESIS PROTEIN C"/>
    <property type="match status" value="1"/>
</dbReference>
<dbReference type="PROSITE" id="PS50975">
    <property type="entry name" value="ATP_GRASP"/>
    <property type="match status" value="1"/>
</dbReference>
<protein>
    <submittedName>
        <fullName evidence="6">Phosphoribosylglycinamide synthetase</fullName>
    </submittedName>
</protein>
<dbReference type="PANTHER" id="PTHR43585:SF2">
    <property type="entry name" value="ATP-GRASP ENZYME FSQD"/>
    <property type="match status" value="1"/>
</dbReference>
<dbReference type="KEGG" id="sna:Snas_2135"/>
<keyword evidence="3 4" id="KW-0067">ATP-binding</keyword>
<evidence type="ECO:0000313" key="6">
    <source>
        <dbReference type="EMBL" id="ADD41829.1"/>
    </source>
</evidence>
<dbReference type="GO" id="GO:0016874">
    <property type="term" value="F:ligase activity"/>
    <property type="evidence" value="ECO:0007669"/>
    <property type="project" value="UniProtKB-KW"/>
</dbReference>
<evidence type="ECO:0000259" key="5">
    <source>
        <dbReference type="PROSITE" id="PS50975"/>
    </source>
</evidence>
<dbReference type="GO" id="GO:0046872">
    <property type="term" value="F:metal ion binding"/>
    <property type="evidence" value="ECO:0007669"/>
    <property type="project" value="InterPro"/>
</dbReference>
<gene>
    <name evidence="6" type="ordered locus">Snas_2135</name>
</gene>